<dbReference type="GO" id="GO:0005634">
    <property type="term" value="C:nucleus"/>
    <property type="evidence" value="ECO:0007669"/>
    <property type="project" value="TreeGrafter"/>
</dbReference>
<comment type="similarity">
    <text evidence="1">Belongs to the TMA16 family.</text>
</comment>
<dbReference type="AlphaFoldDB" id="A0A8X6H2P2"/>
<proteinExistence type="inferred from homology"/>
<dbReference type="PANTHER" id="PTHR13349">
    <property type="entry name" value="TRANSLATION MACHINERY-ASSOCIATED PROTEIN 16"/>
    <property type="match status" value="1"/>
</dbReference>
<dbReference type="OrthoDB" id="270284at2759"/>
<dbReference type="InterPro" id="IPR021346">
    <property type="entry name" value="Tma16"/>
</dbReference>
<name>A0A8X6H2P2_TRICU</name>
<evidence type="ECO:0000313" key="3">
    <source>
        <dbReference type="Proteomes" id="UP000887116"/>
    </source>
</evidence>
<dbReference type="Proteomes" id="UP000887116">
    <property type="component" value="Unassembled WGS sequence"/>
</dbReference>
<gene>
    <name evidence="2" type="primary">AVEN_67054_1</name>
    <name evidence="2" type="ORF">TNCT_21671</name>
</gene>
<dbReference type="FunFam" id="1.20.1440.170:FF:000001">
    <property type="entry name" value="Translation machinery-associated 16 homolog"/>
    <property type="match status" value="1"/>
</dbReference>
<evidence type="ECO:0000313" key="2">
    <source>
        <dbReference type="EMBL" id="GFQ78594.1"/>
    </source>
</evidence>
<dbReference type="PANTHER" id="PTHR13349:SF2">
    <property type="entry name" value="TRANSLATION MACHINERY-ASSOCIATED PROTEIN 16"/>
    <property type="match status" value="1"/>
</dbReference>
<protein>
    <submittedName>
        <fullName evidence="2">Uncharacterized protein</fullName>
    </submittedName>
</protein>
<evidence type="ECO:0000256" key="1">
    <source>
        <dbReference type="ARBA" id="ARBA00034127"/>
    </source>
</evidence>
<dbReference type="Gene3D" id="1.20.1440.170">
    <property type="entry name" value="Translation machinery-associated protein 16-like"/>
    <property type="match status" value="1"/>
</dbReference>
<dbReference type="Pfam" id="PF11176">
    <property type="entry name" value="Tma16"/>
    <property type="match status" value="1"/>
</dbReference>
<dbReference type="InterPro" id="IPR038356">
    <property type="entry name" value="Tma16_sf"/>
</dbReference>
<comment type="caution">
    <text evidence="2">The sequence shown here is derived from an EMBL/GenBank/DDBJ whole genome shotgun (WGS) entry which is preliminary data.</text>
</comment>
<organism evidence="2 3">
    <name type="scientific">Trichonephila clavata</name>
    <name type="common">Joro spider</name>
    <name type="synonym">Nephila clavata</name>
    <dbReference type="NCBI Taxonomy" id="2740835"/>
    <lineage>
        <taxon>Eukaryota</taxon>
        <taxon>Metazoa</taxon>
        <taxon>Ecdysozoa</taxon>
        <taxon>Arthropoda</taxon>
        <taxon>Chelicerata</taxon>
        <taxon>Arachnida</taxon>
        <taxon>Araneae</taxon>
        <taxon>Araneomorphae</taxon>
        <taxon>Entelegynae</taxon>
        <taxon>Araneoidea</taxon>
        <taxon>Nephilidae</taxon>
        <taxon>Trichonephila</taxon>
    </lineage>
</organism>
<feature type="non-terminal residue" evidence="2">
    <location>
        <position position="1"/>
    </location>
</feature>
<reference evidence="2" key="1">
    <citation type="submission" date="2020-07" db="EMBL/GenBank/DDBJ databases">
        <title>Multicomponent nature underlies the extraordinary mechanical properties of spider dragline silk.</title>
        <authorList>
            <person name="Kono N."/>
            <person name="Nakamura H."/>
            <person name="Mori M."/>
            <person name="Yoshida Y."/>
            <person name="Ohtoshi R."/>
            <person name="Malay A.D."/>
            <person name="Moran D.A.P."/>
            <person name="Tomita M."/>
            <person name="Numata K."/>
            <person name="Arakawa K."/>
        </authorList>
    </citation>
    <scope>NUCLEOTIDE SEQUENCE</scope>
</reference>
<accession>A0A8X6H2P2</accession>
<dbReference type="EMBL" id="BMAO01031920">
    <property type="protein sequence ID" value="GFQ78594.1"/>
    <property type="molecule type" value="Genomic_DNA"/>
</dbReference>
<keyword evidence="3" id="KW-1185">Reference proteome</keyword>
<sequence>NKLRWFKDNIDTSKTLYTDEDVHELIQKYFERFSEEEEKIKEVGNIKGRHIQNRISQDYKIKFSVEQEKRNYETCGIEIPKLTQKESFDFFKEWNKDPRFLSKIDLVVVSKPAKCK</sequence>